<gene>
    <name evidence="9" type="ORF">A7E78_05260</name>
</gene>
<keyword evidence="5" id="KW-0804">Transcription</keyword>
<keyword evidence="10" id="KW-1185">Reference proteome</keyword>
<evidence type="ECO:0000256" key="6">
    <source>
        <dbReference type="PROSITE-ProRule" id="PRU00169"/>
    </source>
</evidence>
<dbReference type="CDD" id="cd00156">
    <property type="entry name" value="REC"/>
    <property type="match status" value="1"/>
</dbReference>
<dbReference type="RefSeq" id="WP_072283265.1">
    <property type="nucleotide sequence ID" value="NZ_CP015519.1"/>
</dbReference>
<dbReference type="PROSITE" id="PS50110">
    <property type="entry name" value="RESPONSE_REGULATORY"/>
    <property type="match status" value="1"/>
</dbReference>
<evidence type="ECO:0000256" key="4">
    <source>
        <dbReference type="ARBA" id="ARBA00023125"/>
    </source>
</evidence>
<dbReference type="AlphaFoldDB" id="A0A1L3GN20"/>
<dbReference type="InterPro" id="IPR025944">
    <property type="entry name" value="Sigma_54_int_dom_CS"/>
</dbReference>
<dbReference type="PROSITE" id="PS00676">
    <property type="entry name" value="SIGMA54_INTERACT_2"/>
    <property type="match status" value="1"/>
</dbReference>
<dbReference type="Gene3D" id="1.10.10.60">
    <property type="entry name" value="Homeodomain-like"/>
    <property type="match status" value="1"/>
</dbReference>
<evidence type="ECO:0000313" key="9">
    <source>
        <dbReference type="EMBL" id="APG27301.1"/>
    </source>
</evidence>
<keyword evidence="4" id="KW-0238">DNA-binding</keyword>
<dbReference type="PANTHER" id="PTHR32071">
    <property type="entry name" value="TRANSCRIPTIONAL REGULATORY PROTEIN"/>
    <property type="match status" value="1"/>
</dbReference>
<reference evidence="9 10" key="1">
    <citation type="journal article" date="2017" name="Genome Announc.">
        <title>Complete Genome Sequences of Two Acetylene-Fermenting Pelobacter acetylenicus Strains.</title>
        <authorList>
            <person name="Sutton J.M."/>
            <person name="Baesman S.M."/>
            <person name="Fierst J.L."/>
            <person name="Poret-Peterson A.T."/>
            <person name="Oremland R.S."/>
            <person name="Dunlap D.S."/>
            <person name="Akob D.M."/>
        </authorList>
    </citation>
    <scope>NUCLEOTIDE SEQUENCE [LARGE SCALE GENOMIC DNA]</scope>
    <source>
        <strain evidence="9 10">SFB93</strain>
    </source>
</reference>
<dbReference type="GO" id="GO:0005524">
    <property type="term" value="F:ATP binding"/>
    <property type="evidence" value="ECO:0007669"/>
    <property type="project" value="UniProtKB-KW"/>
</dbReference>
<dbReference type="EMBL" id="CP015519">
    <property type="protein sequence ID" value="APG27301.1"/>
    <property type="molecule type" value="Genomic_DNA"/>
</dbReference>
<dbReference type="Proteomes" id="UP000182517">
    <property type="component" value="Chromosome"/>
</dbReference>
<accession>A0A1L3GN20</accession>
<dbReference type="GO" id="GO:0006355">
    <property type="term" value="P:regulation of DNA-templated transcription"/>
    <property type="evidence" value="ECO:0007669"/>
    <property type="project" value="InterPro"/>
</dbReference>
<dbReference type="Pfam" id="PF00072">
    <property type="entry name" value="Response_reg"/>
    <property type="match status" value="1"/>
</dbReference>
<dbReference type="GO" id="GO:0043565">
    <property type="term" value="F:sequence-specific DNA binding"/>
    <property type="evidence" value="ECO:0007669"/>
    <property type="project" value="InterPro"/>
</dbReference>
<dbReference type="STRING" id="1842532.A7E78_05260"/>
<dbReference type="InterPro" id="IPR001789">
    <property type="entry name" value="Sig_transdc_resp-reg_receiver"/>
</dbReference>
<evidence type="ECO:0000256" key="2">
    <source>
        <dbReference type="ARBA" id="ARBA00022840"/>
    </source>
</evidence>
<dbReference type="Gene3D" id="3.40.50.2300">
    <property type="match status" value="1"/>
</dbReference>
<dbReference type="FunFam" id="3.40.50.300:FF:000006">
    <property type="entry name" value="DNA-binding transcriptional regulator NtrC"/>
    <property type="match status" value="1"/>
</dbReference>
<dbReference type="Gene3D" id="1.10.8.60">
    <property type="match status" value="1"/>
</dbReference>
<dbReference type="Pfam" id="PF00158">
    <property type="entry name" value="Sigma54_activat"/>
    <property type="match status" value="1"/>
</dbReference>
<dbReference type="InterPro" id="IPR025943">
    <property type="entry name" value="Sigma_54_int_dom_ATP-bd_2"/>
</dbReference>
<dbReference type="Pfam" id="PF02954">
    <property type="entry name" value="HTH_8"/>
    <property type="match status" value="1"/>
</dbReference>
<dbReference type="SUPFAM" id="SSF52540">
    <property type="entry name" value="P-loop containing nucleoside triphosphate hydrolases"/>
    <property type="match status" value="1"/>
</dbReference>
<evidence type="ECO:0000259" key="8">
    <source>
        <dbReference type="PROSITE" id="PS50110"/>
    </source>
</evidence>
<dbReference type="InterPro" id="IPR011006">
    <property type="entry name" value="CheY-like_superfamily"/>
</dbReference>
<dbReference type="PANTHER" id="PTHR32071:SF57">
    <property type="entry name" value="C4-DICARBOXYLATE TRANSPORT TRANSCRIPTIONAL REGULATORY PROTEIN DCTD"/>
    <property type="match status" value="1"/>
</dbReference>
<dbReference type="OrthoDB" id="9814761at2"/>
<keyword evidence="3" id="KW-0805">Transcription regulation</keyword>
<dbReference type="InterPro" id="IPR025662">
    <property type="entry name" value="Sigma_54_int_dom_ATP-bd_1"/>
</dbReference>
<dbReference type="SMART" id="SM00448">
    <property type="entry name" value="REC"/>
    <property type="match status" value="1"/>
</dbReference>
<organism evidence="9 10">
    <name type="scientific">Syntrophotalea acetylenivorans</name>
    <dbReference type="NCBI Taxonomy" id="1842532"/>
    <lineage>
        <taxon>Bacteria</taxon>
        <taxon>Pseudomonadati</taxon>
        <taxon>Thermodesulfobacteriota</taxon>
        <taxon>Desulfuromonadia</taxon>
        <taxon>Desulfuromonadales</taxon>
        <taxon>Syntrophotaleaceae</taxon>
        <taxon>Syntrophotalea</taxon>
    </lineage>
</organism>
<keyword evidence="1" id="KW-0547">Nucleotide-binding</keyword>
<name>A0A1L3GN20_9BACT</name>
<dbReference type="PRINTS" id="PR01590">
    <property type="entry name" value="HTHFIS"/>
</dbReference>
<evidence type="ECO:0000256" key="1">
    <source>
        <dbReference type="ARBA" id="ARBA00022741"/>
    </source>
</evidence>
<proteinExistence type="predicted"/>
<dbReference type="InterPro" id="IPR009057">
    <property type="entry name" value="Homeodomain-like_sf"/>
</dbReference>
<sequence>MQDSLRSILLVSGDSSKREDLAVLLRDRNDCLVLEAKTPEQALEIAQNEEISILFTDLFLPQKKGIELLKKIHNANPQVVVLAGVPAENREAQVEALKAGAFFCINTPYNPEEAVIATSRALTHYELLTDGEQQGSKIRKTEGFHGIIGNSPKMQHLFKCIEQIAKEGTTSVLILGESGTGKELVARAVHAHGPRRGKNFVPVNCAAIPEDLLESELFGYVKGAFTGAAQSKMGRIQYSNGGTLFLDEIGDMKPSLQAKLLRVIQEKEFEPVGGIKPVPVDVRIVAATHRNLEQAVEDGLFREDLYYRLNVVPITIPPLRDRKEDVPLLIERFIAIANRNKKQGLKSFSPPAIQALLSYPWPGNVRELENLVQRMAIFCAGNSVGLKDLPEKYQQGRKEDPQENVIDFSDEQVAFNSEGIDFNSAVSRFESKLILHALTLTGGNKREAAKLLNLKRTTLIEKIKRKKEEDDSLAELLF</sequence>
<evidence type="ECO:0000256" key="5">
    <source>
        <dbReference type="ARBA" id="ARBA00023163"/>
    </source>
</evidence>
<dbReference type="PROSITE" id="PS00688">
    <property type="entry name" value="SIGMA54_INTERACT_3"/>
    <property type="match status" value="1"/>
</dbReference>
<dbReference type="SMART" id="SM00382">
    <property type="entry name" value="AAA"/>
    <property type="match status" value="1"/>
</dbReference>
<evidence type="ECO:0000259" key="7">
    <source>
        <dbReference type="PROSITE" id="PS50045"/>
    </source>
</evidence>
<dbReference type="SUPFAM" id="SSF46689">
    <property type="entry name" value="Homeodomain-like"/>
    <property type="match status" value="1"/>
</dbReference>
<feature type="modified residue" description="4-aspartylphosphate" evidence="6">
    <location>
        <position position="57"/>
    </location>
</feature>
<dbReference type="SUPFAM" id="SSF52172">
    <property type="entry name" value="CheY-like"/>
    <property type="match status" value="1"/>
</dbReference>
<dbReference type="InterPro" id="IPR002078">
    <property type="entry name" value="Sigma_54_int"/>
</dbReference>
<keyword evidence="2" id="KW-0067">ATP-binding</keyword>
<dbReference type="Pfam" id="PF25601">
    <property type="entry name" value="AAA_lid_14"/>
    <property type="match status" value="1"/>
</dbReference>
<dbReference type="PROSITE" id="PS50045">
    <property type="entry name" value="SIGMA54_INTERACT_4"/>
    <property type="match status" value="1"/>
</dbReference>
<dbReference type="KEGG" id="pef:A7E78_05260"/>
<evidence type="ECO:0000256" key="3">
    <source>
        <dbReference type="ARBA" id="ARBA00023015"/>
    </source>
</evidence>
<evidence type="ECO:0000313" key="10">
    <source>
        <dbReference type="Proteomes" id="UP000182517"/>
    </source>
</evidence>
<dbReference type="CDD" id="cd00009">
    <property type="entry name" value="AAA"/>
    <property type="match status" value="1"/>
</dbReference>
<protein>
    <submittedName>
        <fullName evidence="9">Sigma-54-dependent Fis family transcriptional regulator</fullName>
    </submittedName>
</protein>
<keyword evidence="6" id="KW-0597">Phosphoprotein</keyword>
<feature type="domain" description="Sigma-54 factor interaction" evidence="7">
    <location>
        <begin position="147"/>
        <end position="377"/>
    </location>
</feature>
<dbReference type="InterPro" id="IPR003593">
    <property type="entry name" value="AAA+_ATPase"/>
</dbReference>
<dbReference type="GO" id="GO:0000160">
    <property type="term" value="P:phosphorelay signal transduction system"/>
    <property type="evidence" value="ECO:0007669"/>
    <property type="project" value="InterPro"/>
</dbReference>
<dbReference type="PROSITE" id="PS00675">
    <property type="entry name" value="SIGMA54_INTERACT_1"/>
    <property type="match status" value="1"/>
</dbReference>
<feature type="domain" description="Response regulatory" evidence="8">
    <location>
        <begin position="7"/>
        <end position="122"/>
    </location>
</feature>
<dbReference type="InterPro" id="IPR002197">
    <property type="entry name" value="HTH_Fis"/>
</dbReference>
<dbReference type="Gene3D" id="3.40.50.300">
    <property type="entry name" value="P-loop containing nucleotide triphosphate hydrolases"/>
    <property type="match status" value="1"/>
</dbReference>
<dbReference type="InterPro" id="IPR027417">
    <property type="entry name" value="P-loop_NTPase"/>
</dbReference>
<dbReference type="InterPro" id="IPR058031">
    <property type="entry name" value="AAA_lid_NorR"/>
</dbReference>